<organism evidence="3 4">
    <name type="scientific">Desulfomonile tiedjei</name>
    <dbReference type="NCBI Taxonomy" id="2358"/>
    <lineage>
        <taxon>Bacteria</taxon>
        <taxon>Pseudomonadati</taxon>
        <taxon>Thermodesulfobacteriota</taxon>
        <taxon>Desulfomonilia</taxon>
        <taxon>Desulfomonilales</taxon>
        <taxon>Desulfomonilaceae</taxon>
        <taxon>Desulfomonile</taxon>
    </lineage>
</organism>
<sequence>MKFLPLLVFTCLLLTGCAGTAQSLKNSVPFLDSYMKGETSTGKPESTSEHASPKLPQISPSKAALMETAQLDQF</sequence>
<feature type="chain" id="PRO_5038607630" description="Lipoprotein" evidence="2">
    <location>
        <begin position="21"/>
        <end position="74"/>
    </location>
</feature>
<accession>A0A9D6V5M9</accession>
<protein>
    <recommendedName>
        <fullName evidence="5">Lipoprotein</fullName>
    </recommendedName>
</protein>
<evidence type="ECO:0000313" key="4">
    <source>
        <dbReference type="Proteomes" id="UP000807825"/>
    </source>
</evidence>
<evidence type="ECO:0008006" key="5">
    <source>
        <dbReference type="Google" id="ProtNLM"/>
    </source>
</evidence>
<proteinExistence type="predicted"/>
<feature type="signal peptide" evidence="2">
    <location>
        <begin position="1"/>
        <end position="20"/>
    </location>
</feature>
<gene>
    <name evidence="3" type="ORF">HY912_13010</name>
</gene>
<dbReference type="Proteomes" id="UP000807825">
    <property type="component" value="Unassembled WGS sequence"/>
</dbReference>
<evidence type="ECO:0000256" key="1">
    <source>
        <dbReference type="SAM" id="MobiDB-lite"/>
    </source>
</evidence>
<evidence type="ECO:0000256" key="2">
    <source>
        <dbReference type="SAM" id="SignalP"/>
    </source>
</evidence>
<dbReference type="EMBL" id="JACRDE010000342">
    <property type="protein sequence ID" value="MBI5250406.1"/>
    <property type="molecule type" value="Genomic_DNA"/>
</dbReference>
<reference evidence="3" key="1">
    <citation type="submission" date="2020-07" db="EMBL/GenBank/DDBJ databases">
        <title>Huge and variable diversity of episymbiotic CPR bacteria and DPANN archaea in groundwater ecosystems.</title>
        <authorList>
            <person name="He C.Y."/>
            <person name="Keren R."/>
            <person name="Whittaker M."/>
            <person name="Farag I.F."/>
            <person name="Doudna J."/>
            <person name="Cate J.H.D."/>
            <person name="Banfield J.F."/>
        </authorList>
    </citation>
    <scope>NUCLEOTIDE SEQUENCE</scope>
    <source>
        <strain evidence="3">NC_groundwater_1664_Pr3_B-0.1um_52_9</strain>
    </source>
</reference>
<evidence type="ECO:0000313" key="3">
    <source>
        <dbReference type="EMBL" id="MBI5250406.1"/>
    </source>
</evidence>
<name>A0A9D6V5M9_9BACT</name>
<dbReference type="PROSITE" id="PS51257">
    <property type="entry name" value="PROKAR_LIPOPROTEIN"/>
    <property type="match status" value="1"/>
</dbReference>
<dbReference type="AlphaFoldDB" id="A0A9D6V5M9"/>
<feature type="region of interest" description="Disordered" evidence="1">
    <location>
        <begin position="35"/>
        <end position="59"/>
    </location>
</feature>
<keyword evidence="2" id="KW-0732">Signal</keyword>
<comment type="caution">
    <text evidence="3">The sequence shown here is derived from an EMBL/GenBank/DDBJ whole genome shotgun (WGS) entry which is preliminary data.</text>
</comment>